<sequence length="300" mass="35481">MTTVSKLLSNDMFNEIYDTSKDQYDECMQYYIRRQYKQCLETLLEYDLIKTERGNRLFINCCYKIPSFDILGRSFKSILDTSFGVHKWEEYIIQLNMNELKDIAIVNRILLCSYKWLLWTQSDKDPTIVETYLQFVETVLSRSLKDGSKQVDALYELILFYINEVKIKLLNGSRSITLYTNICERYPLISNILSEKSVLGPTYEECIKSKLKPKILLSKTKRTDMSHDINNEQHSNIKREENIDIREPEPIINHIIEESHNNDTDNYKNKVFITTTSTSSTNLKDMIYQTTIYTFDYLQE</sequence>
<dbReference type="Proteomes" id="UP001306508">
    <property type="component" value="Unassembled WGS sequence"/>
</dbReference>
<proteinExistence type="predicted"/>
<evidence type="ECO:0000313" key="2">
    <source>
        <dbReference type="Proteomes" id="UP001306508"/>
    </source>
</evidence>
<gene>
    <name evidence="1" type="ORF">RI543_004320</name>
</gene>
<protein>
    <submittedName>
        <fullName evidence="1">Uncharacterized protein</fullName>
    </submittedName>
</protein>
<organism evidence="1 2">
    <name type="scientific">Arxiozyma heterogenica</name>
    <dbReference type="NCBI Taxonomy" id="278026"/>
    <lineage>
        <taxon>Eukaryota</taxon>
        <taxon>Fungi</taxon>
        <taxon>Dikarya</taxon>
        <taxon>Ascomycota</taxon>
        <taxon>Saccharomycotina</taxon>
        <taxon>Saccharomycetes</taxon>
        <taxon>Saccharomycetales</taxon>
        <taxon>Saccharomycetaceae</taxon>
        <taxon>Arxiozyma</taxon>
    </lineage>
</organism>
<accession>A0AAN7ZRV3</accession>
<dbReference type="AlphaFoldDB" id="A0AAN7ZRV3"/>
<keyword evidence="2" id="KW-1185">Reference proteome</keyword>
<comment type="caution">
    <text evidence="1">The sequence shown here is derived from an EMBL/GenBank/DDBJ whole genome shotgun (WGS) entry which is preliminary data.</text>
</comment>
<evidence type="ECO:0000313" key="1">
    <source>
        <dbReference type="EMBL" id="KAK5778649.1"/>
    </source>
</evidence>
<name>A0AAN7ZRV3_9SACH</name>
<dbReference type="EMBL" id="JAWIZZ010000053">
    <property type="protein sequence ID" value="KAK5778649.1"/>
    <property type="molecule type" value="Genomic_DNA"/>
</dbReference>
<reference evidence="2" key="1">
    <citation type="submission" date="2023-07" db="EMBL/GenBank/DDBJ databases">
        <title>A draft genome of Kazachstania heterogenica Y-27499.</title>
        <authorList>
            <person name="Donic C."/>
            <person name="Kralova J.S."/>
            <person name="Fidel L."/>
            <person name="Ben-Dor S."/>
            <person name="Jung S."/>
        </authorList>
    </citation>
    <scope>NUCLEOTIDE SEQUENCE [LARGE SCALE GENOMIC DNA]</scope>
    <source>
        <strain evidence="2">Y27499</strain>
    </source>
</reference>